<dbReference type="CDD" id="cd00090">
    <property type="entry name" value="HTH_ARSR"/>
    <property type="match status" value="1"/>
</dbReference>
<dbReference type="SUPFAM" id="SSF46785">
    <property type="entry name" value="Winged helix' DNA-binding domain"/>
    <property type="match status" value="1"/>
</dbReference>
<comment type="caution">
    <text evidence="2">The sequence shown here is derived from an EMBL/GenBank/DDBJ whole genome shotgun (WGS) entry which is preliminary data.</text>
</comment>
<dbReference type="InterPro" id="IPR039422">
    <property type="entry name" value="MarR/SlyA-like"/>
</dbReference>
<evidence type="ECO:0000259" key="1">
    <source>
        <dbReference type="PROSITE" id="PS50995"/>
    </source>
</evidence>
<dbReference type="InterPro" id="IPR000835">
    <property type="entry name" value="HTH_MarR-typ"/>
</dbReference>
<dbReference type="Proteomes" id="UP000677913">
    <property type="component" value="Unassembled WGS sequence"/>
</dbReference>
<dbReference type="AlphaFoldDB" id="A0A8J7WGH3"/>
<gene>
    <name evidence="2" type="ORF">KGA66_02140</name>
</gene>
<dbReference type="InterPro" id="IPR011991">
    <property type="entry name" value="ArsR-like_HTH"/>
</dbReference>
<dbReference type="RefSeq" id="WP_211463872.1">
    <property type="nucleotide sequence ID" value="NZ_JAGSXH010000004.1"/>
</dbReference>
<dbReference type="InterPro" id="IPR036388">
    <property type="entry name" value="WH-like_DNA-bd_sf"/>
</dbReference>
<feature type="domain" description="HTH marR-type" evidence="1">
    <location>
        <begin position="21"/>
        <end position="157"/>
    </location>
</feature>
<dbReference type="Pfam" id="PF12802">
    <property type="entry name" value="MarR_2"/>
    <property type="match status" value="1"/>
</dbReference>
<dbReference type="GO" id="GO:0006950">
    <property type="term" value="P:response to stress"/>
    <property type="evidence" value="ECO:0007669"/>
    <property type="project" value="TreeGrafter"/>
</dbReference>
<dbReference type="InterPro" id="IPR036390">
    <property type="entry name" value="WH_DNA-bd_sf"/>
</dbReference>
<reference evidence="2" key="1">
    <citation type="submission" date="2021-04" db="EMBL/GenBank/DDBJ databases">
        <title>Genome based classification of Actinospica acidithermotolerans sp. nov., an actinobacterium isolated from an Indonesian hot spring.</title>
        <authorList>
            <person name="Kusuma A.B."/>
            <person name="Putra K.E."/>
            <person name="Nafisah S."/>
            <person name="Loh J."/>
            <person name="Nouioui I."/>
            <person name="Goodfellow M."/>
        </authorList>
    </citation>
    <scope>NUCLEOTIDE SEQUENCE</scope>
    <source>
        <strain evidence="2">DSM 45618</strain>
    </source>
</reference>
<dbReference type="PROSITE" id="PS50995">
    <property type="entry name" value="HTH_MARR_2"/>
    <property type="match status" value="1"/>
</dbReference>
<dbReference type="SMART" id="SM00347">
    <property type="entry name" value="HTH_MARR"/>
    <property type="match status" value="1"/>
</dbReference>
<proteinExistence type="predicted"/>
<protein>
    <submittedName>
        <fullName evidence="2">MarR family transcriptional regulator</fullName>
    </submittedName>
</protein>
<organism evidence="2 3">
    <name type="scientific">Actinocrinis puniceicyclus</name>
    <dbReference type="NCBI Taxonomy" id="977794"/>
    <lineage>
        <taxon>Bacteria</taxon>
        <taxon>Bacillati</taxon>
        <taxon>Actinomycetota</taxon>
        <taxon>Actinomycetes</taxon>
        <taxon>Catenulisporales</taxon>
        <taxon>Actinospicaceae</taxon>
        <taxon>Actinocrinis</taxon>
    </lineage>
</organism>
<evidence type="ECO:0000313" key="3">
    <source>
        <dbReference type="Proteomes" id="UP000677913"/>
    </source>
</evidence>
<accession>A0A8J7WGH3</accession>
<dbReference type="PANTHER" id="PTHR33164">
    <property type="entry name" value="TRANSCRIPTIONAL REGULATOR, MARR FAMILY"/>
    <property type="match status" value="1"/>
</dbReference>
<dbReference type="PRINTS" id="PR00598">
    <property type="entry name" value="HTHMARR"/>
</dbReference>
<dbReference type="GO" id="GO:0003700">
    <property type="term" value="F:DNA-binding transcription factor activity"/>
    <property type="evidence" value="ECO:0007669"/>
    <property type="project" value="InterPro"/>
</dbReference>
<dbReference type="PANTHER" id="PTHR33164:SF99">
    <property type="entry name" value="MARR FAMILY REGULATORY PROTEIN"/>
    <property type="match status" value="1"/>
</dbReference>
<evidence type="ECO:0000313" key="2">
    <source>
        <dbReference type="EMBL" id="MBS2961831.1"/>
    </source>
</evidence>
<dbReference type="Gene3D" id="1.10.10.10">
    <property type="entry name" value="Winged helix-like DNA-binding domain superfamily/Winged helix DNA-binding domain"/>
    <property type="match status" value="1"/>
</dbReference>
<keyword evidence="3" id="KW-1185">Reference proteome</keyword>
<name>A0A8J7WGH3_9ACTN</name>
<dbReference type="EMBL" id="JAGSXH010000004">
    <property type="protein sequence ID" value="MBS2961831.1"/>
    <property type="molecule type" value="Genomic_DNA"/>
</dbReference>
<sequence>MSLEDHRPAGATATRWLSDVEQHTWRAWLEVMRLLPALLEDRLHERHDLNLTDYQVLVELSEAEESRLRMTELANRTSLSKSRLSHQIGRMEKAGLVERQDCPSDRRGSFAVITQRGWGLIRAAAPRHVDDVRELFVDLITPEQIDAVGQAMEAIAQKLRQSPGTGCANALAERDYANRTTESAPTTRQ</sequence>